<name>A0A7M5XK03_9CNID</name>
<dbReference type="EnsemblMetazoa" id="CLYHEMT024644.1">
    <property type="protein sequence ID" value="CLYHEMP024644.1"/>
    <property type="gene ID" value="CLYHEMG024644"/>
</dbReference>
<keyword evidence="2" id="KW-0732">Signal</keyword>
<feature type="compositionally biased region" description="Basic and acidic residues" evidence="1">
    <location>
        <begin position="472"/>
        <end position="488"/>
    </location>
</feature>
<evidence type="ECO:0000313" key="3">
    <source>
        <dbReference type="EnsemblMetazoa" id="CLYHEMP024644.1"/>
    </source>
</evidence>
<feature type="chain" id="PRO_5029764428" evidence="2">
    <location>
        <begin position="20"/>
        <end position="906"/>
    </location>
</feature>
<feature type="region of interest" description="Disordered" evidence="1">
    <location>
        <begin position="349"/>
        <end position="378"/>
    </location>
</feature>
<feature type="region of interest" description="Disordered" evidence="1">
    <location>
        <begin position="46"/>
        <end position="66"/>
    </location>
</feature>
<keyword evidence="4" id="KW-1185">Reference proteome</keyword>
<dbReference type="OrthoDB" id="5983568at2759"/>
<protein>
    <submittedName>
        <fullName evidence="3">Uncharacterized protein</fullName>
    </submittedName>
</protein>
<dbReference type="AlphaFoldDB" id="A0A7M5XK03"/>
<feature type="compositionally biased region" description="Basic and acidic residues" evidence="1">
    <location>
        <begin position="349"/>
        <end position="359"/>
    </location>
</feature>
<feature type="region of interest" description="Disordered" evidence="1">
    <location>
        <begin position="629"/>
        <end position="670"/>
    </location>
</feature>
<feature type="region of interest" description="Disordered" evidence="1">
    <location>
        <begin position="463"/>
        <end position="488"/>
    </location>
</feature>
<evidence type="ECO:0000256" key="1">
    <source>
        <dbReference type="SAM" id="MobiDB-lite"/>
    </source>
</evidence>
<accession>A0A7M5XK03</accession>
<feature type="region of interest" description="Disordered" evidence="1">
    <location>
        <begin position="184"/>
        <end position="231"/>
    </location>
</feature>
<feature type="signal peptide" evidence="2">
    <location>
        <begin position="1"/>
        <end position="19"/>
    </location>
</feature>
<evidence type="ECO:0000256" key="2">
    <source>
        <dbReference type="SAM" id="SignalP"/>
    </source>
</evidence>
<sequence length="906" mass="100693">MAFWKYFCLFLYVFALAYCADIKKHHNVHHEDYTHRQKVRRQQVIHPINENESSSVKNDNDNDEDIESLGKRIDATGAEISKPKHENSKETVVATKAIIAKIKEIQDKIFKRTNGNKNLEAELQLMSPIPAQKNVESSPLVKKKPVDVSGDRRKIIPEDVVDKILEKFQQLRTEAKHIAIASADDPNKKHEGAAPSPNVIPAELTENNSPGNPYASIGPPKESEEIANRTSNADVKSVGLEPQSPSTSLHDAVSNTAGQIQIPIGNTASAGNSPSIPNVDGKSPKGIPIMFIKNGPNLIPVYNNGENGGTLNSPISASGQGAVQFNNNPLPEPNLPTNVVPMMNEFNGGERGENPESRCDIPGSCPNPGEGGSNDLEQHISPERVSDTQMTGDLIDKLIHSPGFPQLASKLISEGKINYPEQEGGERMMDGMGDSRNVVPMTDSNVEGMDHSKVNFDMKGSYASANLPEPSMAREEQQRREEEERHHQDVENFFEHQPASKSDVSTNMLNNRAEGRSTHGLDGRYVNDISDPMEDVESKFGSKSADELLDFAKYRSMSAPDLHSSPNSQVGMQPDENAMVAAHSPQQRVMNPFPQEGASQTEDAGQTIASRFMNEDPSALLDDLHKTQMQQGLTGPGDSAVSIGARGSFGLAPDQQQQAEGEGRHRIPEPAPDDLLQQVRNFNHRMDVEQIQHRQRIEAEKKNLNRDFGYMDPSVADEIRGNNGLSQKFDVERKDLATENDMQLLRSRSPSEPRRHGQISVMSGDTVQFNSGRLSMDTNDVLSSYREGAFSRNKIGRPRRRHKRHHKRRFLHPFTRGIIEHPMSLNDNDVELRVNGQTLKDNTQLRSTIVDGKVRPGKGKTFTSKDPIQIELSHDDQKRKIVNIVTKGKYRVMNDKKRFQIPHKSN</sequence>
<reference evidence="3" key="1">
    <citation type="submission" date="2021-01" db="UniProtKB">
        <authorList>
            <consortium name="EnsemblMetazoa"/>
        </authorList>
    </citation>
    <scope>IDENTIFICATION</scope>
</reference>
<dbReference type="RefSeq" id="XP_066936788.1">
    <property type="nucleotide sequence ID" value="XM_067080687.1"/>
</dbReference>
<organism evidence="3 4">
    <name type="scientific">Clytia hemisphaerica</name>
    <dbReference type="NCBI Taxonomy" id="252671"/>
    <lineage>
        <taxon>Eukaryota</taxon>
        <taxon>Metazoa</taxon>
        <taxon>Cnidaria</taxon>
        <taxon>Hydrozoa</taxon>
        <taxon>Hydroidolina</taxon>
        <taxon>Leptothecata</taxon>
        <taxon>Obeliida</taxon>
        <taxon>Clytiidae</taxon>
        <taxon>Clytia</taxon>
    </lineage>
</organism>
<dbReference type="Proteomes" id="UP000594262">
    <property type="component" value="Unplaced"/>
</dbReference>
<proteinExistence type="predicted"/>
<evidence type="ECO:0000313" key="4">
    <source>
        <dbReference type="Proteomes" id="UP000594262"/>
    </source>
</evidence>
<dbReference type="GeneID" id="136824667"/>